<comment type="caution">
    <text evidence="1">The sequence shown here is derived from an EMBL/GenBank/DDBJ whole genome shotgun (WGS) entry which is preliminary data.</text>
</comment>
<gene>
    <name evidence="1" type="ORF">LCGC14_0973410</name>
</gene>
<reference evidence="1" key="1">
    <citation type="journal article" date="2015" name="Nature">
        <title>Complex archaea that bridge the gap between prokaryotes and eukaryotes.</title>
        <authorList>
            <person name="Spang A."/>
            <person name="Saw J.H."/>
            <person name="Jorgensen S.L."/>
            <person name="Zaremba-Niedzwiedzka K."/>
            <person name="Martijn J."/>
            <person name="Lind A.E."/>
            <person name="van Eijk R."/>
            <person name="Schleper C."/>
            <person name="Guy L."/>
            <person name="Ettema T.J."/>
        </authorList>
    </citation>
    <scope>NUCLEOTIDE SEQUENCE</scope>
</reference>
<accession>A0A0F9RHC9</accession>
<protein>
    <submittedName>
        <fullName evidence="1">Uncharacterized protein</fullName>
    </submittedName>
</protein>
<organism evidence="1">
    <name type="scientific">marine sediment metagenome</name>
    <dbReference type="NCBI Taxonomy" id="412755"/>
    <lineage>
        <taxon>unclassified sequences</taxon>
        <taxon>metagenomes</taxon>
        <taxon>ecological metagenomes</taxon>
    </lineage>
</organism>
<evidence type="ECO:0000313" key="1">
    <source>
        <dbReference type="EMBL" id="KKN16678.1"/>
    </source>
</evidence>
<name>A0A0F9RHC9_9ZZZZ</name>
<sequence>MNIIIPLLTLWFETSSRGEEYNMNFDEIEKGLQDIKSCLL</sequence>
<proteinExistence type="predicted"/>
<dbReference type="EMBL" id="LAZR01003590">
    <property type="protein sequence ID" value="KKN16678.1"/>
    <property type="molecule type" value="Genomic_DNA"/>
</dbReference>
<dbReference type="AlphaFoldDB" id="A0A0F9RHC9"/>